<sequence>MKKIKCKILCITALLCITQSVSAFAAGNNTVKDLSASSNNVTKVQQIPNYMPPGTVIKFDENKNMKIVREGKENKSLKVDKNAVCEGLPDIEPNMVVVYDALGGPIIEFPKNHIEKENNLSADTDEAKTEDLIVSLYDTDGKSNITKVNTLSKEESTLVSNREAWLSGNLSKDKNSLVYMDAIGEEPWQVFSLDLKSNKTCKITNDKVGKFNGKAGDGKTVYVETLDRVSALAKIAKVNIENKSVKILDSEDEDRSVQAYDYRNDKIIAAMFSNSENNKRIDEANNTNIPIKPIEYTIYEMNGDGSNQRKVASINASRIGSISYNYDCKKAIIHENDINDFKCNGIYEVSIDTGDITPLLTNKMINEQKDSIISEIGENSVISKDGNLLYFTAIPKNAEEIDFSCMTSYPKRIYSYNLSTHEINEVYKYKTPMVITDLTISY</sequence>
<gene>
    <name evidence="2" type="ORF">BGI42_15470</name>
</gene>
<evidence type="ECO:0000256" key="1">
    <source>
        <dbReference type="SAM" id="SignalP"/>
    </source>
</evidence>
<organism evidence="2 3">
    <name type="scientific">Clostridium taeniosporum</name>
    <dbReference type="NCBI Taxonomy" id="394958"/>
    <lineage>
        <taxon>Bacteria</taxon>
        <taxon>Bacillati</taxon>
        <taxon>Bacillota</taxon>
        <taxon>Clostridia</taxon>
        <taxon>Eubacteriales</taxon>
        <taxon>Clostridiaceae</taxon>
        <taxon>Clostridium</taxon>
    </lineage>
</organism>
<feature type="signal peptide" evidence="1">
    <location>
        <begin position="1"/>
        <end position="25"/>
    </location>
</feature>
<geneLocation type="plasmid" evidence="3">
    <name>pct3</name>
</geneLocation>
<keyword evidence="3" id="KW-1185">Reference proteome</keyword>
<dbReference type="KEGG" id="ctae:BGI42_15470"/>
<evidence type="ECO:0000313" key="2">
    <source>
        <dbReference type="EMBL" id="AOR25139.1"/>
    </source>
</evidence>
<dbReference type="Proteomes" id="UP000094652">
    <property type="component" value="Plasmid pCt3"/>
</dbReference>
<proteinExistence type="predicted"/>
<keyword evidence="1" id="KW-0732">Signal</keyword>
<dbReference type="OrthoDB" id="2728208at2"/>
<dbReference type="EMBL" id="CP017256">
    <property type="protein sequence ID" value="AOR25139.1"/>
    <property type="molecule type" value="Genomic_DNA"/>
</dbReference>
<dbReference type="AlphaFoldDB" id="A0A1D7XPN1"/>
<dbReference type="RefSeq" id="WP_069681257.1">
    <property type="nucleotide sequence ID" value="NZ_CP017256.2"/>
</dbReference>
<accession>A0A1D7XPN1</accession>
<name>A0A1D7XPN1_9CLOT</name>
<dbReference type="SUPFAM" id="SSF82171">
    <property type="entry name" value="DPP6 N-terminal domain-like"/>
    <property type="match status" value="1"/>
</dbReference>
<reference evidence="3" key="1">
    <citation type="submission" date="2016-09" db="EMBL/GenBank/DDBJ databases">
        <title>Genomics of Clostridium taeniosporum, an organism which forms endospores with ribbon-like appendages.</title>
        <authorList>
            <person name="Walker J.R."/>
        </authorList>
    </citation>
    <scope>NUCLEOTIDE SEQUENCE [LARGE SCALE GENOMIC DNA]</scope>
    <source>
        <strain evidence="3">1/k</strain>
        <plasmid evidence="3">Plasmid pct3</plasmid>
    </source>
</reference>
<keyword evidence="2" id="KW-0614">Plasmid</keyword>
<feature type="chain" id="PRO_5009102107" evidence="1">
    <location>
        <begin position="26"/>
        <end position="442"/>
    </location>
</feature>
<protein>
    <submittedName>
        <fullName evidence="2">Uncharacterized protein</fullName>
    </submittedName>
</protein>
<evidence type="ECO:0000313" key="3">
    <source>
        <dbReference type="Proteomes" id="UP000094652"/>
    </source>
</evidence>